<accession>A0A9P7C8X7</accession>
<dbReference type="EMBL" id="JAANIT010001332">
    <property type="protein sequence ID" value="KAG1540875.1"/>
    <property type="molecule type" value="Genomic_DNA"/>
</dbReference>
<dbReference type="AlphaFoldDB" id="A0A9P7C8X7"/>
<organism evidence="2 3">
    <name type="scientific">Rhizopus oryzae</name>
    <name type="common">Mucormycosis agent</name>
    <name type="synonym">Rhizopus arrhizus var. delemar</name>
    <dbReference type="NCBI Taxonomy" id="64495"/>
    <lineage>
        <taxon>Eukaryota</taxon>
        <taxon>Fungi</taxon>
        <taxon>Fungi incertae sedis</taxon>
        <taxon>Mucoromycota</taxon>
        <taxon>Mucoromycotina</taxon>
        <taxon>Mucoromycetes</taxon>
        <taxon>Mucorales</taxon>
        <taxon>Mucorineae</taxon>
        <taxon>Rhizopodaceae</taxon>
        <taxon>Rhizopus</taxon>
    </lineage>
</organism>
<sequence>MSFFSFLNSLLGGHEKRDVIKEQQMIRKREKEKKQKNPRRLAPKQSILDSVKEMDLIDHQEMDHSIDILDCMDYTKTTPLQLASGDGCSKQASIDPHCTKAQQPEENKSEPVIELLTEDDRQPSSVHCCDPTRQPAGDRNAASACLGPPAKNDQGETIRLVTCRCGDDCACIGCDAHPSRAMKEGKKDVYVGFSETRRLSVVSLWPIENQTSSFLSQEGCGCSKRMENCSECLLQLWYPDFV</sequence>
<proteinExistence type="predicted"/>
<feature type="region of interest" description="Disordered" evidence="1">
    <location>
        <begin position="28"/>
        <end position="47"/>
    </location>
</feature>
<protein>
    <submittedName>
        <fullName evidence="2">Uncharacterized protein</fullName>
    </submittedName>
</protein>
<gene>
    <name evidence="2" type="ORF">G6F51_008257</name>
</gene>
<comment type="caution">
    <text evidence="2">The sequence shown here is derived from an EMBL/GenBank/DDBJ whole genome shotgun (WGS) entry which is preliminary data.</text>
</comment>
<evidence type="ECO:0000256" key="1">
    <source>
        <dbReference type="SAM" id="MobiDB-lite"/>
    </source>
</evidence>
<evidence type="ECO:0000313" key="2">
    <source>
        <dbReference type="EMBL" id="KAG1540875.1"/>
    </source>
</evidence>
<dbReference type="OrthoDB" id="5600085at2759"/>
<reference evidence="2" key="1">
    <citation type="journal article" date="2020" name="Microb. Genom.">
        <title>Genetic diversity of clinical and environmental Mucorales isolates obtained from an investigation of mucormycosis cases among solid organ transplant recipients.</title>
        <authorList>
            <person name="Nguyen M.H."/>
            <person name="Kaul D."/>
            <person name="Muto C."/>
            <person name="Cheng S.J."/>
            <person name="Richter R.A."/>
            <person name="Bruno V.M."/>
            <person name="Liu G."/>
            <person name="Beyhan S."/>
            <person name="Sundermann A.J."/>
            <person name="Mounaud S."/>
            <person name="Pasculle A.W."/>
            <person name="Nierman W.C."/>
            <person name="Driscoll E."/>
            <person name="Cumbie R."/>
            <person name="Clancy C.J."/>
            <person name="Dupont C.L."/>
        </authorList>
    </citation>
    <scope>NUCLEOTIDE SEQUENCE</scope>
    <source>
        <strain evidence="2">GL16</strain>
    </source>
</reference>
<name>A0A9P7C8X7_RHIOR</name>
<dbReference type="Proteomes" id="UP000717996">
    <property type="component" value="Unassembled WGS sequence"/>
</dbReference>
<evidence type="ECO:0000313" key="3">
    <source>
        <dbReference type="Proteomes" id="UP000717996"/>
    </source>
</evidence>